<dbReference type="InterPro" id="IPR050766">
    <property type="entry name" value="Bact_Lucif_Oxidored"/>
</dbReference>
<dbReference type="GO" id="GO:0005829">
    <property type="term" value="C:cytosol"/>
    <property type="evidence" value="ECO:0007669"/>
    <property type="project" value="TreeGrafter"/>
</dbReference>
<evidence type="ECO:0000313" key="7">
    <source>
        <dbReference type="Proteomes" id="UP000178606"/>
    </source>
</evidence>
<dbReference type="Proteomes" id="UP000178606">
    <property type="component" value="Unassembled WGS sequence"/>
</dbReference>
<evidence type="ECO:0000313" key="6">
    <source>
        <dbReference type="EMBL" id="OGG46887.1"/>
    </source>
</evidence>
<evidence type="ECO:0000256" key="3">
    <source>
        <dbReference type="ARBA" id="ARBA00023002"/>
    </source>
</evidence>
<reference evidence="6 7" key="1">
    <citation type="journal article" date="2016" name="Nat. Commun.">
        <title>Thousands of microbial genomes shed light on interconnected biogeochemical processes in an aquifer system.</title>
        <authorList>
            <person name="Anantharaman K."/>
            <person name="Brown C.T."/>
            <person name="Hug L.A."/>
            <person name="Sharon I."/>
            <person name="Castelle C.J."/>
            <person name="Probst A.J."/>
            <person name="Thomas B.C."/>
            <person name="Singh A."/>
            <person name="Wilkins M.J."/>
            <person name="Karaoz U."/>
            <person name="Brodie E.L."/>
            <person name="Williams K.H."/>
            <person name="Hubbard S.S."/>
            <person name="Banfield J.F."/>
        </authorList>
    </citation>
    <scope>NUCLEOTIDE SEQUENCE [LARGE SCALE GENOMIC DNA]</scope>
    <source>
        <strain evidence="7">RIFCSPLOWO2_12_FULL_64_10</strain>
    </source>
</reference>
<organism evidence="6 7">
    <name type="scientific">Handelsmanbacteria sp. (strain RIFCSPLOWO2_12_FULL_64_10)</name>
    <dbReference type="NCBI Taxonomy" id="1817868"/>
    <lineage>
        <taxon>Bacteria</taxon>
        <taxon>Candidatus Handelsmaniibacteriota</taxon>
    </lineage>
</organism>
<dbReference type="GO" id="GO:0004497">
    <property type="term" value="F:monooxygenase activity"/>
    <property type="evidence" value="ECO:0007669"/>
    <property type="project" value="UniProtKB-KW"/>
</dbReference>
<dbReference type="PANTHER" id="PTHR30137">
    <property type="entry name" value="LUCIFERASE-LIKE MONOOXYGENASE"/>
    <property type="match status" value="1"/>
</dbReference>
<keyword evidence="2" id="KW-0285">Flavoprotein</keyword>
<gene>
    <name evidence="6" type="ORF">A3F84_28415</name>
</gene>
<keyword evidence="3" id="KW-0560">Oxidoreductase</keyword>
<proteinExistence type="inferred from homology"/>
<dbReference type="InterPro" id="IPR036661">
    <property type="entry name" value="Luciferase-like_sf"/>
</dbReference>
<dbReference type="Gene3D" id="3.20.20.30">
    <property type="entry name" value="Luciferase-like domain"/>
    <property type="match status" value="1"/>
</dbReference>
<comment type="caution">
    <text evidence="6">The sequence shown here is derived from an EMBL/GenBank/DDBJ whole genome shotgun (WGS) entry which is preliminary data.</text>
</comment>
<comment type="similarity">
    <text evidence="1">Belongs to the bacterial luciferase oxidoreductase family.</text>
</comment>
<feature type="domain" description="Luciferase-like" evidence="5">
    <location>
        <begin position="9"/>
        <end position="328"/>
    </location>
</feature>
<dbReference type="AlphaFoldDB" id="A0A1F6CD21"/>
<dbReference type="PANTHER" id="PTHR30137:SF16">
    <property type="entry name" value="BLL0895 PROTEIN"/>
    <property type="match status" value="1"/>
</dbReference>
<dbReference type="GO" id="GO:0016705">
    <property type="term" value="F:oxidoreductase activity, acting on paired donors, with incorporation or reduction of molecular oxygen"/>
    <property type="evidence" value="ECO:0007669"/>
    <property type="project" value="InterPro"/>
</dbReference>
<dbReference type="Pfam" id="PF00296">
    <property type="entry name" value="Bac_luciferase"/>
    <property type="match status" value="1"/>
</dbReference>
<dbReference type="EMBL" id="MFKF01000281">
    <property type="protein sequence ID" value="OGG46887.1"/>
    <property type="molecule type" value="Genomic_DNA"/>
</dbReference>
<evidence type="ECO:0000256" key="2">
    <source>
        <dbReference type="ARBA" id="ARBA00022630"/>
    </source>
</evidence>
<keyword evidence="4" id="KW-0503">Monooxygenase</keyword>
<evidence type="ECO:0000256" key="1">
    <source>
        <dbReference type="ARBA" id="ARBA00010426"/>
    </source>
</evidence>
<accession>A0A1F6CD21</accession>
<sequence length="365" mass="41477">MNEAVPTIRYGMFIMPFHDPAKPLAQCYDEDLELIVRAEELGFSEFWIGEHHTMRYENIVMPEIFIGRALGETRRIRLGPAPVCLQQHHPAHVACRLAFLDHLSKGRLNLCFGPGSVPTDLEVYGLDPKNSAEMVSEAIDTILRLWASDPPYEIQGKYWTVSLKKYVDEETGIGFIPKPFQRPHPPIATPGTSRNSPTMQMAGARGLQPFGHCLVTANVLADQWRTYEEAALKAGRQPNRADWKVARAIFIADTTREARRRARTNSLARNFEYIGKLMDRGPGRKAFKRDLSMSDADCTLDYMMEEMIIAGDVDEALRRLLRMREETGAFGTLILMGYDWDDKPSWLRSMELFARELMPALNRAG</sequence>
<evidence type="ECO:0000256" key="4">
    <source>
        <dbReference type="ARBA" id="ARBA00023033"/>
    </source>
</evidence>
<dbReference type="InterPro" id="IPR011251">
    <property type="entry name" value="Luciferase-like_dom"/>
</dbReference>
<dbReference type="SUPFAM" id="SSF51679">
    <property type="entry name" value="Bacterial luciferase-like"/>
    <property type="match status" value="1"/>
</dbReference>
<name>A0A1F6CD21_HANXR</name>
<evidence type="ECO:0000259" key="5">
    <source>
        <dbReference type="Pfam" id="PF00296"/>
    </source>
</evidence>
<protein>
    <recommendedName>
        <fullName evidence="5">Luciferase-like domain-containing protein</fullName>
    </recommendedName>
</protein>